<evidence type="ECO:0000313" key="8">
    <source>
        <dbReference type="EMBL" id="CAB4252123.1"/>
    </source>
</evidence>
<reference evidence="8 9" key="1">
    <citation type="submission" date="2020-05" db="EMBL/GenBank/DDBJ databases">
        <authorList>
            <person name="Casaregola S."/>
            <person name="Devillers H."/>
            <person name="Grondin C."/>
        </authorList>
    </citation>
    <scope>NUCLEOTIDE SEQUENCE [LARGE SCALE GENOMIC DNA]</scope>
    <source>
        <strain evidence="8 9">CLIB 1767</strain>
    </source>
</reference>
<dbReference type="EMBL" id="CAEFZW010000001">
    <property type="protein sequence ID" value="CAB4252123.1"/>
    <property type="molecule type" value="Genomic_DNA"/>
</dbReference>
<comment type="subcellular location">
    <subcellularLocation>
        <location evidence="1">Endomembrane system</location>
    </subcellularLocation>
</comment>
<organism evidence="8 9">
    <name type="scientific">Maudiozyma barnettii</name>
    <dbReference type="NCBI Taxonomy" id="61262"/>
    <lineage>
        <taxon>Eukaryota</taxon>
        <taxon>Fungi</taxon>
        <taxon>Dikarya</taxon>
        <taxon>Ascomycota</taxon>
        <taxon>Saccharomycotina</taxon>
        <taxon>Saccharomycetes</taxon>
        <taxon>Saccharomycetales</taxon>
        <taxon>Saccharomycetaceae</taxon>
        <taxon>Maudiozyma</taxon>
    </lineage>
</organism>
<dbReference type="PIRSF" id="PIRSF002291">
    <property type="entry name" value="AP_complex_beta"/>
    <property type="match status" value="1"/>
</dbReference>
<dbReference type="PANTHER" id="PTHR11134">
    <property type="entry name" value="ADAPTOR COMPLEX SUBUNIT BETA FAMILY MEMBER"/>
    <property type="match status" value="1"/>
</dbReference>
<keyword evidence="9" id="KW-1185">Reference proteome</keyword>
<dbReference type="RefSeq" id="XP_041404162.1">
    <property type="nucleotide sequence ID" value="XM_041548228.1"/>
</dbReference>
<keyword evidence="5 6" id="KW-0472">Membrane</keyword>
<proteinExistence type="inferred from homology"/>
<dbReference type="GeneID" id="64855246"/>
<evidence type="ECO:0000256" key="1">
    <source>
        <dbReference type="ARBA" id="ARBA00004308"/>
    </source>
</evidence>
<dbReference type="GO" id="GO:0030276">
    <property type="term" value="F:clathrin binding"/>
    <property type="evidence" value="ECO:0007669"/>
    <property type="project" value="InterPro"/>
</dbReference>
<dbReference type="GO" id="GO:0006886">
    <property type="term" value="P:intracellular protein transport"/>
    <property type="evidence" value="ECO:0007669"/>
    <property type="project" value="InterPro"/>
</dbReference>
<comment type="function">
    <text evidence="6">Adaptins are components of the adaptor complexes which link clathrin to receptors in coated vesicles. Clathrin-associated protein complexes are believed to interact with the cytoplasmic tails of membrane proteins, leading to their selection and concentration.</text>
</comment>
<evidence type="ECO:0000313" key="9">
    <source>
        <dbReference type="Proteomes" id="UP000644660"/>
    </source>
</evidence>
<dbReference type="InterPro" id="IPR002553">
    <property type="entry name" value="Clathrin/coatomer_adapt-like_N"/>
</dbReference>
<comment type="similarity">
    <text evidence="2 6">Belongs to the adaptor complexes large subunit family.</text>
</comment>
<dbReference type="OrthoDB" id="10254310at2759"/>
<evidence type="ECO:0000259" key="7">
    <source>
        <dbReference type="Pfam" id="PF01602"/>
    </source>
</evidence>
<sequence>MSDQRIFTRYKANEIRSELQMVDVKKMKSGVTKKKNALRKIIANLTLGNYSEMLLLLPEILKFWKIEDDMEVKRICHEYIRTIGSIKPRSTVESLPFIMNDLRSRNEKVQIMALETLVSIPFSKFTEEAFDFIVHLTSKKSVPEQLMKNAIYSLVQLDDYDHERVASLLNLLYDIVTNQIEKPTIQIAALNALCMIHEVDGKTQPVHISVDIAFNILELLPTLNEWDTATLLEILPITVVPQTHDDAYDMIDMVLPQLQHVNSAVSLSALKIVLYLLNYIEEVNQTIIKRLSNSVIALLEKPAELQFLVLRNVILLLLSREQSLLKLNVPYFFIEYNDPIYIKDTKLECLYLLSNEETLTQILDELEEHATDIDIQMSRKAVRAIGNLAVKLGENSAGKCVDILLHLLEFGVDYVIQEIISVFRNILRKYPKDFKSDVRALAKYAGYAQETESRNAMIWIITQYSDILPDYLKLFETFCTNVLDEAPEVQFSVLTSSIKFFVRYPSVETEKLCIRLLRECTEDANNPDLRSRAFMYWRLLSLAREDGNNVTNEMLKDIVDGELPKIELNTKLDSAILEELELNVGSITSIYLKPTSQIFRMSSMKSLPNSPVLNSNKSLLKVIDDLTSIGVSHSNDRVIGKNHKSIKNNKPVVHTMNDFDKPAETVNHLKGSRKSSISSPSKLARKPSMLMRKLTLKKKF</sequence>
<dbReference type="AlphaFoldDB" id="A0A8H2VBC1"/>
<dbReference type="SUPFAM" id="SSF48371">
    <property type="entry name" value="ARM repeat"/>
    <property type="match status" value="1"/>
</dbReference>
<evidence type="ECO:0000256" key="4">
    <source>
        <dbReference type="ARBA" id="ARBA00022927"/>
    </source>
</evidence>
<evidence type="ECO:0000256" key="3">
    <source>
        <dbReference type="ARBA" id="ARBA00022448"/>
    </source>
</evidence>
<dbReference type="GO" id="GO:0012505">
    <property type="term" value="C:endomembrane system"/>
    <property type="evidence" value="ECO:0007669"/>
    <property type="project" value="UniProtKB-SubCell"/>
</dbReference>
<evidence type="ECO:0000256" key="2">
    <source>
        <dbReference type="ARBA" id="ARBA00006613"/>
    </source>
</evidence>
<dbReference type="InterPro" id="IPR026739">
    <property type="entry name" value="AP_beta"/>
</dbReference>
<protein>
    <recommendedName>
        <fullName evidence="6">AP complex subunit beta</fullName>
    </recommendedName>
</protein>
<name>A0A8H2VBC1_9SACH</name>
<dbReference type="Proteomes" id="UP000644660">
    <property type="component" value="Unassembled WGS sequence"/>
</dbReference>
<dbReference type="GO" id="GO:0030117">
    <property type="term" value="C:membrane coat"/>
    <property type="evidence" value="ECO:0007669"/>
    <property type="project" value="InterPro"/>
</dbReference>
<accession>A0A8H2VBC1</accession>
<dbReference type="InterPro" id="IPR011989">
    <property type="entry name" value="ARM-like"/>
</dbReference>
<dbReference type="Gene3D" id="1.25.10.10">
    <property type="entry name" value="Leucine-rich Repeat Variant"/>
    <property type="match status" value="1"/>
</dbReference>
<evidence type="ECO:0000256" key="6">
    <source>
        <dbReference type="PIRNR" id="PIRNR002291"/>
    </source>
</evidence>
<gene>
    <name evidence="8" type="ORF">KABA2_01S06556</name>
</gene>
<keyword evidence="4 6" id="KW-0653">Protein transport</keyword>
<keyword evidence="3 6" id="KW-0813">Transport</keyword>
<dbReference type="InterPro" id="IPR016024">
    <property type="entry name" value="ARM-type_fold"/>
</dbReference>
<dbReference type="InterPro" id="IPR016342">
    <property type="entry name" value="AP_complex_bsu_1_2_4"/>
</dbReference>
<evidence type="ECO:0000256" key="5">
    <source>
        <dbReference type="ARBA" id="ARBA00023136"/>
    </source>
</evidence>
<comment type="caution">
    <text evidence="8">The sequence shown here is derived from an EMBL/GenBank/DDBJ whole genome shotgun (WGS) entry which is preliminary data.</text>
</comment>
<dbReference type="Pfam" id="PF01602">
    <property type="entry name" value="Adaptin_N"/>
    <property type="match status" value="1"/>
</dbReference>
<dbReference type="GO" id="GO:0016192">
    <property type="term" value="P:vesicle-mediated transport"/>
    <property type="evidence" value="ECO:0007669"/>
    <property type="project" value="InterPro"/>
</dbReference>
<feature type="domain" description="Clathrin/coatomer adaptor adaptin-like N-terminal" evidence="7">
    <location>
        <begin position="14"/>
        <end position="543"/>
    </location>
</feature>